<accession>A0ACC0TZI3</accession>
<proteinExistence type="predicted"/>
<sequence length="293" mass="33529">MSLTSHLSFLSLLGNPEIQVQVQDSRILVEIPRYARVPGFRYDLQCLARSGLHIPGLDVKSETSVALARQHLLRSSNLDPSQVDALIDALTREVSLIQGPPGTGKKSFTTGKEILRVLFSSKVRPIVLIAFTNHALDHMLTSILDTKNTTNVVRLGSRTTDERIAKYTLHELERVWEIEKDMTHIMNEIQLPKLRWEDVEKFLDFHYVQYAHSLSVPPFWIAKIFRWATEDENEEVDPRIYGFWKSGRDIEFLQPPPTSSKPGSNEDADHSKHSLTSWDLNKDSSNPFRTTFH</sequence>
<organism evidence="1 2">
    <name type="scientific">Russula earlei</name>
    <dbReference type="NCBI Taxonomy" id="71964"/>
    <lineage>
        <taxon>Eukaryota</taxon>
        <taxon>Fungi</taxon>
        <taxon>Dikarya</taxon>
        <taxon>Basidiomycota</taxon>
        <taxon>Agaricomycotina</taxon>
        <taxon>Agaricomycetes</taxon>
        <taxon>Russulales</taxon>
        <taxon>Russulaceae</taxon>
        <taxon>Russula</taxon>
    </lineage>
</organism>
<name>A0ACC0TZI3_9AGAM</name>
<reference evidence="1" key="1">
    <citation type="submission" date="2021-03" db="EMBL/GenBank/DDBJ databases">
        <title>Evolutionary priming and transition to the ectomycorrhizal habit in an iconic lineage of mushroom-forming fungi: is preadaptation a requirement?</title>
        <authorList>
            <consortium name="DOE Joint Genome Institute"/>
            <person name="Looney B.P."/>
            <person name="Miyauchi S."/>
            <person name="Morin E."/>
            <person name="Drula E."/>
            <person name="Courty P.E."/>
            <person name="Chicoki N."/>
            <person name="Fauchery L."/>
            <person name="Kohler A."/>
            <person name="Kuo A."/>
            <person name="LaButti K."/>
            <person name="Pangilinan J."/>
            <person name="Lipzen A."/>
            <person name="Riley R."/>
            <person name="Andreopoulos W."/>
            <person name="He G."/>
            <person name="Johnson J."/>
            <person name="Barry K.W."/>
            <person name="Grigoriev I.V."/>
            <person name="Nagy L."/>
            <person name="Hibbett D."/>
            <person name="Henrissat B."/>
            <person name="Matheny P.B."/>
            <person name="Labbe J."/>
            <person name="Martin A.F."/>
        </authorList>
    </citation>
    <scope>NUCLEOTIDE SEQUENCE</scope>
    <source>
        <strain evidence="1">BPL698</strain>
    </source>
</reference>
<comment type="caution">
    <text evidence="1">The sequence shown here is derived from an EMBL/GenBank/DDBJ whole genome shotgun (WGS) entry which is preliminary data.</text>
</comment>
<evidence type="ECO:0000313" key="1">
    <source>
        <dbReference type="EMBL" id="KAI9453340.1"/>
    </source>
</evidence>
<keyword evidence="2" id="KW-1185">Reference proteome</keyword>
<evidence type="ECO:0000313" key="2">
    <source>
        <dbReference type="Proteomes" id="UP001207468"/>
    </source>
</evidence>
<dbReference type="EMBL" id="JAGFNK010000307">
    <property type="protein sequence ID" value="KAI9453340.1"/>
    <property type="molecule type" value="Genomic_DNA"/>
</dbReference>
<dbReference type="Proteomes" id="UP001207468">
    <property type="component" value="Unassembled WGS sequence"/>
</dbReference>
<protein>
    <submittedName>
        <fullName evidence="1">Uncharacterized protein</fullName>
    </submittedName>
</protein>
<gene>
    <name evidence="1" type="ORF">F5148DRAFT_1289158</name>
</gene>